<keyword evidence="2" id="KW-1185">Reference proteome</keyword>
<reference evidence="1 2" key="1">
    <citation type="submission" date="2018-01" db="EMBL/GenBank/DDBJ databases">
        <authorList>
            <person name="Fu G.-Y."/>
        </authorList>
    </citation>
    <scope>NUCLEOTIDE SEQUENCE [LARGE SCALE GENOMIC DNA]</scope>
    <source>
        <strain evidence="1 2">SY39</strain>
    </source>
</reference>
<evidence type="ECO:0000313" key="2">
    <source>
        <dbReference type="Proteomes" id="UP000242205"/>
    </source>
</evidence>
<gene>
    <name evidence="1" type="ORF">C0099_09110</name>
</gene>
<organism evidence="1 2">
    <name type="scientific">Pseudazoarcus pumilus</name>
    <dbReference type="NCBI Taxonomy" id="2067960"/>
    <lineage>
        <taxon>Bacteria</taxon>
        <taxon>Pseudomonadati</taxon>
        <taxon>Pseudomonadota</taxon>
        <taxon>Betaproteobacteria</taxon>
        <taxon>Rhodocyclales</taxon>
        <taxon>Zoogloeaceae</taxon>
        <taxon>Pseudazoarcus</taxon>
    </lineage>
</organism>
<dbReference type="EMBL" id="CP025682">
    <property type="protein sequence ID" value="AUN95082.1"/>
    <property type="molecule type" value="Genomic_DNA"/>
</dbReference>
<dbReference type="OrthoDB" id="5959530at2"/>
<proteinExistence type="predicted"/>
<evidence type="ECO:0000313" key="1">
    <source>
        <dbReference type="EMBL" id="AUN95082.1"/>
    </source>
</evidence>
<dbReference type="Proteomes" id="UP000242205">
    <property type="component" value="Chromosome"/>
</dbReference>
<name>A0A2I6S766_9RHOO</name>
<protein>
    <submittedName>
        <fullName evidence="1">DUF3301 domain-containing protein</fullName>
    </submittedName>
</protein>
<sequence length="110" mass="12740">MPFFEIVFFAALCALAWFWFDTVKAREVGRAAAKLACRREGVQLLDDTVAFRSLRPTRDDEGRMALRRVYDFEYSADGNDRYRGSVMLLGREVVMLDVSSHRRTTRVIIN</sequence>
<accession>A0A2I6S766</accession>
<dbReference type="InterPro" id="IPR021732">
    <property type="entry name" value="DUF3301"/>
</dbReference>
<dbReference type="KEGG" id="atw:C0099_09110"/>
<dbReference type="Pfam" id="PF11743">
    <property type="entry name" value="DUF3301"/>
    <property type="match status" value="1"/>
</dbReference>
<dbReference type="AlphaFoldDB" id="A0A2I6S766"/>
<dbReference type="RefSeq" id="WP_102247148.1">
    <property type="nucleotide sequence ID" value="NZ_CP025682.1"/>
</dbReference>